<dbReference type="PROSITE" id="PS51450">
    <property type="entry name" value="LRR"/>
    <property type="match status" value="4"/>
</dbReference>
<dbReference type="SUPFAM" id="SSF49478">
    <property type="entry name" value="Cna protein B-type domain"/>
    <property type="match status" value="1"/>
</dbReference>
<comment type="caution">
    <text evidence="3">The sequence shown here is derived from an EMBL/GenBank/DDBJ whole genome shotgun (WGS) entry which is preliminary data.</text>
</comment>
<name>A0ABR7JP46_9FIRM</name>
<dbReference type="EMBL" id="JACRWE010000003">
    <property type="protein sequence ID" value="MBC5996694.1"/>
    <property type="molecule type" value="Genomic_DNA"/>
</dbReference>
<dbReference type="PANTHER" id="PTHR46652:SF3">
    <property type="entry name" value="LEUCINE-RICH REPEAT-CONTAINING PROTEIN 9"/>
    <property type="match status" value="1"/>
</dbReference>
<gene>
    <name evidence="3" type="ORF">H8923_07970</name>
</gene>
<keyword evidence="1" id="KW-0433">Leucine-rich repeat</keyword>
<reference evidence="3 4" key="1">
    <citation type="submission" date="2020-08" db="EMBL/GenBank/DDBJ databases">
        <authorList>
            <person name="Liu C."/>
            <person name="Sun Q."/>
        </authorList>
    </citation>
    <scope>NUCLEOTIDE SEQUENCE [LARGE SCALE GENOMIC DNA]</scope>
    <source>
        <strain evidence="3 4">NSJ-18</strain>
    </source>
</reference>
<dbReference type="Gene3D" id="2.60.40.10">
    <property type="entry name" value="Immunoglobulins"/>
    <property type="match status" value="1"/>
</dbReference>
<dbReference type="InterPro" id="IPR032675">
    <property type="entry name" value="LRR_dom_sf"/>
</dbReference>
<keyword evidence="2" id="KW-0677">Repeat</keyword>
<dbReference type="InterPro" id="IPR050836">
    <property type="entry name" value="SDS22/Internalin_LRR"/>
</dbReference>
<evidence type="ECO:0000313" key="4">
    <source>
        <dbReference type="Proteomes" id="UP000609849"/>
    </source>
</evidence>
<dbReference type="SMART" id="SM00369">
    <property type="entry name" value="LRR_TYP"/>
    <property type="match status" value="3"/>
</dbReference>
<evidence type="ECO:0000256" key="1">
    <source>
        <dbReference type="ARBA" id="ARBA00022614"/>
    </source>
</evidence>
<evidence type="ECO:0000313" key="3">
    <source>
        <dbReference type="EMBL" id="MBC5996694.1"/>
    </source>
</evidence>
<dbReference type="PANTHER" id="PTHR46652">
    <property type="entry name" value="LEUCINE-RICH REPEAT AND IQ DOMAIN-CONTAINING PROTEIN 1-RELATED"/>
    <property type="match status" value="1"/>
</dbReference>
<dbReference type="InterPro" id="IPR003591">
    <property type="entry name" value="Leu-rich_rpt_typical-subtyp"/>
</dbReference>
<proteinExistence type="predicted"/>
<protein>
    <submittedName>
        <fullName evidence="3">Leucine-rich repeat domain-containing protein</fullName>
    </submittedName>
</protein>
<evidence type="ECO:0000256" key="2">
    <source>
        <dbReference type="ARBA" id="ARBA00022737"/>
    </source>
</evidence>
<organism evidence="3 4">
    <name type="scientific">Romboutsia faecis</name>
    <dbReference type="NCBI Taxonomy" id="2764597"/>
    <lineage>
        <taxon>Bacteria</taxon>
        <taxon>Bacillati</taxon>
        <taxon>Bacillota</taxon>
        <taxon>Clostridia</taxon>
        <taxon>Peptostreptococcales</taxon>
        <taxon>Peptostreptococcaceae</taxon>
        <taxon>Romboutsia</taxon>
    </lineage>
</organism>
<dbReference type="RefSeq" id="WP_153926234.1">
    <property type="nucleotide sequence ID" value="NZ_JACRWE010000003.1"/>
</dbReference>
<accession>A0ABR7JP46</accession>
<dbReference type="InterPro" id="IPR001611">
    <property type="entry name" value="Leu-rich_rpt"/>
</dbReference>
<dbReference type="InterPro" id="IPR013783">
    <property type="entry name" value="Ig-like_fold"/>
</dbReference>
<dbReference type="Proteomes" id="UP000609849">
    <property type="component" value="Unassembled WGS sequence"/>
</dbReference>
<keyword evidence="4" id="KW-1185">Reference proteome</keyword>
<sequence>MAKGKDDNWINKHLRLSIAMSCNKSEEEITKQFLGSLKELNLSDKNIKHLDGLEFAKNLTNLLLNNNKIKDTSKLSYLRRLTNLELSNNRIEDLSFLTKLTQLKSINLDFNNLYTIPNLSDLKELAVINISNNSINDFSFVSTLTNNDVKIIACDQIVLQKPVFVNYGEDHVLEPVMLWDEDNLIHYYNIQVTGDYEELQTDERPSILYSISKIILRNIRSNCIIKADFYHEVPFFKSGLLSGVLIQPLIVKISNSSFNFDKDSSNLYSICGKVVLNNTDILSDKIITLIDSNGNKYHSVTDKDGTYKFHSLKEDRYTLLFPFLSEYDYITPSLYVINLKDKKKINIDAFVSSK</sequence>
<dbReference type="Gene3D" id="3.80.10.10">
    <property type="entry name" value="Ribonuclease Inhibitor"/>
    <property type="match status" value="1"/>
</dbReference>
<dbReference type="SUPFAM" id="SSF52075">
    <property type="entry name" value="Outer arm dynein light chain 1"/>
    <property type="match status" value="1"/>
</dbReference>